<dbReference type="InterPro" id="IPR039420">
    <property type="entry name" value="WalR-like"/>
</dbReference>
<name>A0A7W9ZHZ6_NOVIT</name>
<keyword evidence="3" id="KW-0805">Transcription regulation</keyword>
<keyword evidence="5" id="KW-0804">Transcription</keyword>
<dbReference type="EMBL" id="JACIIX010000014">
    <property type="protein sequence ID" value="MBB6211826.1"/>
    <property type="molecule type" value="Genomic_DNA"/>
</dbReference>
<keyword evidence="2" id="KW-0902">Two-component regulatory system</keyword>
<dbReference type="Pfam" id="PF00486">
    <property type="entry name" value="Trans_reg_C"/>
    <property type="match status" value="1"/>
</dbReference>
<dbReference type="GO" id="GO:0000156">
    <property type="term" value="F:phosphorelay response regulator activity"/>
    <property type="evidence" value="ECO:0007669"/>
    <property type="project" value="TreeGrafter"/>
</dbReference>
<dbReference type="InterPro" id="IPR036388">
    <property type="entry name" value="WH-like_DNA-bd_sf"/>
</dbReference>
<evidence type="ECO:0000256" key="7">
    <source>
        <dbReference type="PROSITE-ProRule" id="PRU01091"/>
    </source>
</evidence>
<evidence type="ECO:0000256" key="1">
    <source>
        <dbReference type="ARBA" id="ARBA00022553"/>
    </source>
</evidence>
<evidence type="ECO:0000256" key="3">
    <source>
        <dbReference type="ARBA" id="ARBA00023015"/>
    </source>
</evidence>
<dbReference type="Gene3D" id="1.10.10.10">
    <property type="entry name" value="Winged helix-like DNA-binding domain superfamily/Winged helix DNA-binding domain"/>
    <property type="match status" value="1"/>
</dbReference>
<proteinExistence type="predicted"/>
<keyword evidence="4 7" id="KW-0238">DNA-binding</keyword>
<dbReference type="SUPFAM" id="SSF52172">
    <property type="entry name" value="CheY-like"/>
    <property type="match status" value="1"/>
</dbReference>
<organism evidence="10 11">
    <name type="scientific">Novispirillum itersonii</name>
    <name type="common">Aquaspirillum itersonii</name>
    <dbReference type="NCBI Taxonomy" id="189"/>
    <lineage>
        <taxon>Bacteria</taxon>
        <taxon>Pseudomonadati</taxon>
        <taxon>Pseudomonadota</taxon>
        <taxon>Alphaproteobacteria</taxon>
        <taxon>Rhodospirillales</taxon>
        <taxon>Novispirillaceae</taxon>
        <taxon>Novispirillum</taxon>
    </lineage>
</organism>
<dbReference type="GO" id="GO:0006355">
    <property type="term" value="P:regulation of DNA-templated transcription"/>
    <property type="evidence" value="ECO:0007669"/>
    <property type="project" value="InterPro"/>
</dbReference>
<comment type="caution">
    <text evidence="10">The sequence shown here is derived from an EMBL/GenBank/DDBJ whole genome shotgun (WGS) entry which is preliminary data.</text>
</comment>
<reference evidence="10 11" key="1">
    <citation type="submission" date="2020-08" db="EMBL/GenBank/DDBJ databases">
        <title>Genomic Encyclopedia of Type Strains, Phase IV (KMG-IV): sequencing the most valuable type-strain genomes for metagenomic binning, comparative biology and taxonomic classification.</title>
        <authorList>
            <person name="Goeker M."/>
        </authorList>
    </citation>
    <scope>NUCLEOTIDE SEQUENCE [LARGE SCALE GENOMIC DNA]</scope>
    <source>
        <strain evidence="10 11">DSM 11590</strain>
    </source>
</reference>
<evidence type="ECO:0000256" key="2">
    <source>
        <dbReference type="ARBA" id="ARBA00023012"/>
    </source>
</evidence>
<dbReference type="InterPro" id="IPR001867">
    <property type="entry name" value="OmpR/PhoB-type_DNA-bd"/>
</dbReference>
<evidence type="ECO:0000256" key="4">
    <source>
        <dbReference type="ARBA" id="ARBA00023125"/>
    </source>
</evidence>
<dbReference type="Pfam" id="PF00072">
    <property type="entry name" value="Response_reg"/>
    <property type="match status" value="1"/>
</dbReference>
<dbReference type="PROSITE" id="PS50110">
    <property type="entry name" value="RESPONSE_REGULATORY"/>
    <property type="match status" value="1"/>
</dbReference>
<evidence type="ECO:0000256" key="5">
    <source>
        <dbReference type="ARBA" id="ARBA00023163"/>
    </source>
</evidence>
<dbReference type="Gene3D" id="3.40.50.2300">
    <property type="match status" value="1"/>
</dbReference>
<evidence type="ECO:0000313" key="10">
    <source>
        <dbReference type="EMBL" id="MBB6211826.1"/>
    </source>
</evidence>
<dbReference type="SMART" id="SM00862">
    <property type="entry name" value="Trans_reg_C"/>
    <property type="match status" value="1"/>
</dbReference>
<evidence type="ECO:0000313" key="11">
    <source>
        <dbReference type="Proteomes" id="UP000544872"/>
    </source>
</evidence>
<keyword evidence="1 6" id="KW-0597">Phosphoprotein</keyword>
<dbReference type="PROSITE" id="PS51755">
    <property type="entry name" value="OMPR_PHOB"/>
    <property type="match status" value="1"/>
</dbReference>
<dbReference type="PANTHER" id="PTHR48111:SF1">
    <property type="entry name" value="TWO-COMPONENT RESPONSE REGULATOR ORR33"/>
    <property type="match status" value="1"/>
</dbReference>
<feature type="modified residue" description="4-aspartylphosphate" evidence="6">
    <location>
        <position position="59"/>
    </location>
</feature>
<gene>
    <name evidence="10" type="ORF">FHS48_003270</name>
</gene>
<dbReference type="AlphaFoldDB" id="A0A7W9ZHZ6"/>
<dbReference type="Proteomes" id="UP000544872">
    <property type="component" value="Unassembled WGS sequence"/>
</dbReference>
<dbReference type="RefSeq" id="WP_184264950.1">
    <property type="nucleotide sequence ID" value="NZ_JACIIX010000014.1"/>
</dbReference>
<feature type="domain" description="OmpR/PhoB-type" evidence="9">
    <location>
        <begin position="136"/>
        <end position="241"/>
    </location>
</feature>
<accession>A0A7W9ZHZ6</accession>
<keyword evidence="11" id="KW-1185">Reference proteome</keyword>
<feature type="DNA-binding region" description="OmpR/PhoB-type" evidence="7">
    <location>
        <begin position="136"/>
        <end position="241"/>
    </location>
</feature>
<dbReference type="CDD" id="cd17574">
    <property type="entry name" value="REC_OmpR"/>
    <property type="match status" value="1"/>
</dbReference>
<dbReference type="SMART" id="SM00448">
    <property type="entry name" value="REC"/>
    <property type="match status" value="1"/>
</dbReference>
<evidence type="ECO:0000259" key="8">
    <source>
        <dbReference type="PROSITE" id="PS50110"/>
    </source>
</evidence>
<evidence type="ECO:0000259" key="9">
    <source>
        <dbReference type="PROSITE" id="PS51755"/>
    </source>
</evidence>
<sequence length="247" mass="27360">MAAEPSPPLIGIIDDDPLFRETVAGNLSDAGYRVQDWPGGEAFFQAIRDGIRPDLLLLDWKMPGQNGIEVLRQMRAEALTLPVIFLTVLSDQIFEEAALTGGAVDFVEKSRSFTILERRIRLCLDRGTTGDSPPAPEQTRIGPLLLDHPIRRARWRGQPVDLTVTEFAMVAALAAKAGRDVSYRDLYDSGRGKGFHAGAGETGYRTNVRAAIKRIREKFRALDPDFEQIGNYPGFGYVWQVSADDRG</sequence>
<protein>
    <submittedName>
        <fullName evidence="10">Two-component system response regulator ChvI</fullName>
    </submittedName>
</protein>
<dbReference type="GO" id="GO:0005829">
    <property type="term" value="C:cytosol"/>
    <property type="evidence" value="ECO:0007669"/>
    <property type="project" value="TreeGrafter"/>
</dbReference>
<dbReference type="PANTHER" id="PTHR48111">
    <property type="entry name" value="REGULATOR OF RPOS"/>
    <property type="match status" value="1"/>
</dbReference>
<dbReference type="GO" id="GO:0000976">
    <property type="term" value="F:transcription cis-regulatory region binding"/>
    <property type="evidence" value="ECO:0007669"/>
    <property type="project" value="TreeGrafter"/>
</dbReference>
<feature type="domain" description="Response regulatory" evidence="8">
    <location>
        <begin position="9"/>
        <end position="124"/>
    </location>
</feature>
<evidence type="ECO:0000256" key="6">
    <source>
        <dbReference type="PROSITE-ProRule" id="PRU00169"/>
    </source>
</evidence>
<dbReference type="GO" id="GO:0032993">
    <property type="term" value="C:protein-DNA complex"/>
    <property type="evidence" value="ECO:0007669"/>
    <property type="project" value="TreeGrafter"/>
</dbReference>
<dbReference type="InterPro" id="IPR001789">
    <property type="entry name" value="Sig_transdc_resp-reg_receiver"/>
</dbReference>
<dbReference type="InterPro" id="IPR011006">
    <property type="entry name" value="CheY-like_superfamily"/>
</dbReference>